<dbReference type="InterPro" id="IPR019015">
    <property type="entry name" value="HIRA_B_motif"/>
</dbReference>
<accession>A0A507DAV6</accession>
<dbReference type="AlphaFoldDB" id="A0A507DAV6"/>
<dbReference type="GO" id="GO:0006351">
    <property type="term" value="P:DNA-templated transcription"/>
    <property type="evidence" value="ECO:0007669"/>
    <property type="project" value="InterPro"/>
</dbReference>
<evidence type="ECO:0000313" key="2">
    <source>
        <dbReference type="EMBL" id="TPX47948.1"/>
    </source>
</evidence>
<gene>
    <name evidence="2" type="ORF">CcCBS67573_g10227</name>
</gene>
<evidence type="ECO:0000256" key="1">
    <source>
        <dbReference type="SAM" id="MobiDB-lite"/>
    </source>
</evidence>
<feature type="region of interest" description="Disordered" evidence="1">
    <location>
        <begin position="158"/>
        <end position="185"/>
    </location>
</feature>
<dbReference type="STRING" id="246404.A0A507DAV6"/>
<dbReference type="Proteomes" id="UP000320333">
    <property type="component" value="Unassembled WGS sequence"/>
</dbReference>
<organism evidence="2 3">
    <name type="scientific">Chytriomyces confervae</name>
    <dbReference type="NCBI Taxonomy" id="246404"/>
    <lineage>
        <taxon>Eukaryota</taxon>
        <taxon>Fungi</taxon>
        <taxon>Fungi incertae sedis</taxon>
        <taxon>Chytridiomycota</taxon>
        <taxon>Chytridiomycota incertae sedis</taxon>
        <taxon>Chytridiomycetes</taxon>
        <taxon>Chytridiales</taxon>
        <taxon>Chytriomycetaceae</taxon>
        <taxon>Chytriomyces</taxon>
    </lineage>
</organism>
<dbReference type="InterPro" id="IPR031120">
    <property type="entry name" value="HIR1-like"/>
</dbReference>
<dbReference type="GO" id="GO:0006338">
    <property type="term" value="P:chromatin remodeling"/>
    <property type="evidence" value="ECO:0007669"/>
    <property type="project" value="TreeGrafter"/>
</dbReference>
<proteinExistence type="predicted"/>
<dbReference type="GO" id="GO:0000417">
    <property type="term" value="C:HIR complex"/>
    <property type="evidence" value="ECO:0007669"/>
    <property type="project" value="TreeGrafter"/>
</dbReference>
<dbReference type="OrthoDB" id="1741719at2759"/>
<keyword evidence="3" id="KW-1185">Reference proteome</keyword>
<dbReference type="PANTHER" id="PTHR13831">
    <property type="entry name" value="MEMBER OF THE HIR1 FAMILY OF WD-REPEAT PROTEINS"/>
    <property type="match status" value="1"/>
</dbReference>
<feature type="compositionally biased region" description="Polar residues" evidence="1">
    <location>
        <begin position="164"/>
        <end position="185"/>
    </location>
</feature>
<dbReference type="EMBL" id="QEAP01001285">
    <property type="protein sequence ID" value="TPX47948.1"/>
    <property type="molecule type" value="Genomic_DNA"/>
</dbReference>
<evidence type="ECO:0000313" key="3">
    <source>
        <dbReference type="Proteomes" id="UP000320333"/>
    </source>
</evidence>
<feature type="non-terminal residue" evidence="2">
    <location>
        <position position="261"/>
    </location>
</feature>
<comment type="caution">
    <text evidence="2">The sequence shown here is derived from an EMBL/GenBank/DDBJ whole genome shotgun (WGS) entry which is preliminary data.</text>
</comment>
<dbReference type="Pfam" id="PF09453">
    <property type="entry name" value="HIRA_B"/>
    <property type="match status" value="1"/>
</dbReference>
<dbReference type="GO" id="GO:0031491">
    <property type="term" value="F:nucleosome binding"/>
    <property type="evidence" value="ECO:0007669"/>
    <property type="project" value="TreeGrafter"/>
</dbReference>
<name>A0A507DAV6_9FUNG</name>
<dbReference type="GO" id="GO:0005634">
    <property type="term" value="C:nucleus"/>
    <property type="evidence" value="ECO:0007669"/>
    <property type="project" value="InterPro"/>
</dbReference>
<dbReference type="PANTHER" id="PTHR13831:SF0">
    <property type="entry name" value="PROTEIN HIRA"/>
    <property type="match status" value="1"/>
</dbReference>
<sequence length="261" mass="27662">MLYACSYDGTVSAFTFSSVEFGVAVSTEQTELALSKYGFQKVKQAVAESTTQLFLKEQYPNQQSNIGGLAGVSMRGYSSAQTSGMPNIAEQVNVIQMGKQRESRTKDGKQRITPVLIQNASMPQKHATITIGAKVLAPQSHGLNHGKGIPMVDISTVAGKQKAPDSSETDQSANGTLPAYTSVSPPSRLLAMPTVKPKTLTIVKTGPTPLNLECVVIVSNPGCTGKRHLCDEPGVSSVALISSNPLTRFNEAQNGLTGHLQ</sequence>
<protein>
    <submittedName>
        <fullName evidence="2">Uncharacterized protein</fullName>
    </submittedName>
</protein>
<dbReference type="GO" id="GO:0000785">
    <property type="term" value="C:chromatin"/>
    <property type="evidence" value="ECO:0007669"/>
    <property type="project" value="TreeGrafter"/>
</dbReference>
<reference evidence="2 3" key="1">
    <citation type="journal article" date="2019" name="Sci. Rep.">
        <title>Comparative genomics of chytrid fungi reveal insights into the obligate biotrophic and pathogenic lifestyle of Synchytrium endobioticum.</title>
        <authorList>
            <person name="van de Vossenberg B.T.L.H."/>
            <person name="Warris S."/>
            <person name="Nguyen H.D.T."/>
            <person name="van Gent-Pelzer M.P.E."/>
            <person name="Joly D.L."/>
            <person name="van de Geest H.C."/>
            <person name="Bonants P.J.M."/>
            <person name="Smith D.S."/>
            <person name="Levesque C.A."/>
            <person name="van der Lee T.A.J."/>
        </authorList>
    </citation>
    <scope>NUCLEOTIDE SEQUENCE [LARGE SCALE GENOMIC DNA]</scope>
    <source>
        <strain evidence="2 3">CBS 675.73</strain>
    </source>
</reference>